<evidence type="ECO:0000313" key="3">
    <source>
        <dbReference type="Proteomes" id="UP001344447"/>
    </source>
</evidence>
<dbReference type="AlphaFoldDB" id="A0AAN7U1V2"/>
<name>A0AAN7U1V2_9MYCE</name>
<dbReference type="InterPro" id="IPR035979">
    <property type="entry name" value="RBD_domain_sf"/>
</dbReference>
<organism evidence="2 3">
    <name type="scientific">Dictyostelium firmibasis</name>
    <dbReference type="NCBI Taxonomy" id="79012"/>
    <lineage>
        <taxon>Eukaryota</taxon>
        <taxon>Amoebozoa</taxon>
        <taxon>Evosea</taxon>
        <taxon>Eumycetozoa</taxon>
        <taxon>Dictyostelia</taxon>
        <taxon>Dictyosteliales</taxon>
        <taxon>Dictyosteliaceae</taxon>
        <taxon>Dictyostelium</taxon>
    </lineage>
</organism>
<protein>
    <recommendedName>
        <fullName evidence="4">RRM domain-containing protein</fullName>
    </recommendedName>
</protein>
<proteinExistence type="predicted"/>
<gene>
    <name evidence="2" type="ORF">RB653_005731</name>
</gene>
<dbReference type="Proteomes" id="UP001344447">
    <property type="component" value="Unassembled WGS sequence"/>
</dbReference>
<dbReference type="CDD" id="cd00590">
    <property type="entry name" value="RRM_SF"/>
    <property type="match status" value="1"/>
</dbReference>
<comment type="caution">
    <text evidence="2">The sequence shown here is derived from an EMBL/GenBank/DDBJ whole genome shotgun (WGS) entry which is preliminary data.</text>
</comment>
<feature type="region of interest" description="Disordered" evidence="1">
    <location>
        <begin position="141"/>
        <end position="160"/>
    </location>
</feature>
<dbReference type="GO" id="GO:0003676">
    <property type="term" value="F:nucleic acid binding"/>
    <property type="evidence" value="ECO:0007669"/>
    <property type="project" value="InterPro"/>
</dbReference>
<dbReference type="SUPFAM" id="SSF54928">
    <property type="entry name" value="RNA-binding domain, RBD"/>
    <property type="match status" value="1"/>
</dbReference>
<reference evidence="2 3" key="1">
    <citation type="submission" date="2023-11" db="EMBL/GenBank/DDBJ databases">
        <title>Dfirmibasis_genome.</title>
        <authorList>
            <person name="Edelbroek B."/>
            <person name="Kjellin J."/>
            <person name="Jerlstrom-Hultqvist J."/>
            <person name="Soderbom F."/>
        </authorList>
    </citation>
    <scope>NUCLEOTIDE SEQUENCE [LARGE SCALE GENOMIC DNA]</scope>
    <source>
        <strain evidence="2 3">TNS-C-14</strain>
    </source>
</reference>
<dbReference type="Gene3D" id="3.30.70.330">
    <property type="match status" value="1"/>
</dbReference>
<evidence type="ECO:0000313" key="2">
    <source>
        <dbReference type="EMBL" id="KAK5584124.1"/>
    </source>
</evidence>
<dbReference type="EMBL" id="JAVFKY010000001">
    <property type="protein sequence ID" value="KAK5584124.1"/>
    <property type="molecule type" value="Genomic_DNA"/>
</dbReference>
<evidence type="ECO:0000256" key="1">
    <source>
        <dbReference type="SAM" id="MobiDB-lite"/>
    </source>
</evidence>
<keyword evidence="3" id="KW-1185">Reference proteome</keyword>
<dbReference type="InterPro" id="IPR012677">
    <property type="entry name" value="Nucleotide-bd_a/b_plait_sf"/>
</dbReference>
<feature type="compositionally biased region" description="Acidic residues" evidence="1">
    <location>
        <begin position="142"/>
        <end position="151"/>
    </location>
</feature>
<evidence type="ECO:0008006" key="4">
    <source>
        <dbReference type="Google" id="ProtNLM"/>
    </source>
</evidence>
<sequence length="435" mass="49990">MKNIYKLNKLVSSRSFCTSVQQNKSKINERLFSKLFPTPTTINPMIQPVYSVEPIENGKSSSSSMGTIFRDRLDQPLSLLQNNYINNNNNNNNNNNTKQYIYERENEEVNDDEEEEDHVASFFSQLSKDKHYKSQNKINMDREEEEEEYEYTQEPQEQGVMKQTNSLYSNKNKTSPYDSYIEFIENHSSNPNILTFLIQSTPKTPVVILEAVRKALDFPFESCVSSLIYDYSSSGKTISTLVSVIPSNNLILNVEEYYRRLSTFGITLNGVRSKVLNASNLKTITIFGLDKNITEEEIRSLLAEKFDSRVNENSFCKITLKNKKYNAHSLSNESHVGVAHLTFESHLTATKAMKFLSSVSIGKKPIYPCLSRFVHTEGTAAANLISNLERKKSKQIHELQLMKEMVDLKAKVKELEFILSEKAMKQKRNEKKQQL</sequence>
<accession>A0AAN7U1V2</accession>